<gene>
    <name evidence="1" type="ORF">BN9_090340</name>
</gene>
<reference evidence="1 2" key="1">
    <citation type="submission" date="2012-05" db="EMBL/GenBank/DDBJ databases">
        <title>Recombination and specialization in a pathogen metapopulation.</title>
        <authorList>
            <person name="Gardiner A."/>
            <person name="Kemen E."/>
            <person name="Schultz-Larsen T."/>
            <person name="MacLean D."/>
            <person name="Van Oosterhout C."/>
            <person name="Jones J.D.G."/>
        </authorList>
    </citation>
    <scope>NUCLEOTIDE SEQUENCE [LARGE SCALE GENOMIC DNA]</scope>
    <source>
        <strain evidence="1 2">Ac Nc2</strain>
    </source>
</reference>
<evidence type="ECO:0000313" key="1">
    <source>
        <dbReference type="EMBL" id="CCI47991.1"/>
    </source>
</evidence>
<sequence length="105" mass="11845">MTRRKCDRNCGVLLITEIDCLFHEAMSCVNILPLLVDLIFATTLSIASENRNSNTMRRSEFPSKIRSQYRWKVALIAATGGKATSMGDAFYINVLINKKIFSNLL</sequence>
<dbReference type="InParanoid" id="A0A024GM97"/>
<comment type="caution">
    <text evidence="1">The sequence shown here is derived from an EMBL/GenBank/DDBJ whole genome shotgun (WGS) entry which is preliminary data.</text>
</comment>
<dbReference type="Proteomes" id="UP000053237">
    <property type="component" value="Unassembled WGS sequence"/>
</dbReference>
<dbReference type="AlphaFoldDB" id="A0A024GM97"/>
<proteinExistence type="predicted"/>
<protein>
    <submittedName>
        <fullName evidence="1">Uncharacterized protein</fullName>
    </submittedName>
</protein>
<evidence type="ECO:0000313" key="2">
    <source>
        <dbReference type="Proteomes" id="UP000053237"/>
    </source>
</evidence>
<name>A0A024GM97_9STRA</name>
<keyword evidence="2" id="KW-1185">Reference proteome</keyword>
<accession>A0A024GM97</accession>
<dbReference type="EMBL" id="CAIX01000198">
    <property type="protein sequence ID" value="CCI47991.1"/>
    <property type="molecule type" value="Genomic_DNA"/>
</dbReference>
<organism evidence="1 2">
    <name type="scientific">Albugo candida</name>
    <dbReference type="NCBI Taxonomy" id="65357"/>
    <lineage>
        <taxon>Eukaryota</taxon>
        <taxon>Sar</taxon>
        <taxon>Stramenopiles</taxon>
        <taxon>Oomycota</taxon>
        <taxon>Peronosporomycetes</taxon>
        <taxon>Albuginales</taxon>
        <taxon>Albuginaceae</taxon>
        <taxon>Albugo</taxon>
    </lineage>
</organism>